<gene>
    <name evidence="1" type="ORF">MSG28_005074</name>
</gene>
<evidence type="ECO:0000313" key="2">
    <source>
        <dbReference type="Proteomes" id="UP001064048"/>
    </source>
</evidence>
<dbReference type="Proteomes" id="UP001064048">
    <property type="component" value="Chromosome 8"/>
</dbReference>
<organism evidence="1 2">
    <name type="scientific">Choristoneura fumiferana</name>
    <name type="common">Spruce budworm moth</name>
    <name type="synonym">Archips fumiferana</name>
    <dbReference type="NCBI Taxonomy" id="7141"/>
    <lineage>
        <taxon>Eukaryota</taxon>
        <taxon>Metazoa</taxon>
        <taxon>Ecdysozoa</taxon>
        <taxon>Arthropoda</taxon>
        <taxon>Hexapoda</taxon>
        <taxon>Insecta</taxon>
        <taxon>Pterygota</taxon>
        <taxon>Neoptera</taxon>
        <taxon>Endopterygota</taxon>
        <taxon>Lepidoptera</taxon>
        <taxon>Glossata</taxon>
        <taxon>Ditrysia</taxon>
        <taxon>Tortricoidea</taxon>
        <taxon>Tortricidae</taxon>
        <taxon>Tortricinae</taxon>
        <taxon>Choristoneura</taxon>
    </lineage>
</organism>
<reference evidence="1 2" key="1">
    <citation type="journal article" date="2022" name="Genome Biol. Evol.">
        <title>The Spruce Budworm Genome: Reconstructing the Evolutionary History of Antifreeze Proteins.</title>
        <authorList>
            <person name="Beliveau C."/>
            <person name="Gagne P."/>
            <person name="Picq S."/>
            <person name="Vernygora O."/>
            <person name="Keeling C.I."/>
            <person name="Pinkney K."/>
            <person name="Doucet D."/>
            <person name="Wen F."/>
            <person name="Johnston J.S."/>
            <person name="Maaroufi H."/>
            <person name="Boyle B."/>
            <person name="Laroche J."/>
            <person name="Dewar K."/>
            <person name="Juretic N."/>
            <person name="Blackburn G."/>
            <person name="Nisole A."/>
            <person name="Brunet B."/>
            <person name="Brandao M."/>
            <person name="Lumley L."/>
            <person name="Duan J."/>
            <person name="Quan G."/>
            <person name="Lucarotti C.J."/>
            <person name="Roe A.D."/>
            <person name="Sperling F.A.H."/>
            <person name="Levesque R.C."/>
            <person name="Cusson M."/>
        </authorList>
    </citation>
    <scope>NUCLEOTIDE SEQUENCE [LARGE SCALE GENOMIC DNA]</scope>
    <source>
        <strain evidence="1">Glfc:IPQL:Cfum</strain>
    </source>
</reference>
<proteinExistence type="predicted"/>
<accession>A0ACC0JPZ9</accession>
<protein>
    <submittedName>
        <fullName evidence="1">Uncharacterized protein</fullName>
    </submittedName>
</protein>
<sequence length="598" mass="66522">MAGVLFIVNIPRKEHEEDLKKAKSSKLVVEKEKYEKASKLIRELKTNKRFGNIKSSFESFRGERGLSKCKSSECVHESGDFGLLKSKSDNVLNESYKLGLSVERQLKDKSWDIKQMMKRRKKLRITQPASMTDISGAFHRDTPLESILSEVITRLNIVNNATWTTTEENKHWQVLFSLDSCYECEELLQVLRNLGIGSRYNSSISVIPCTLYFRASNDEIEHYENDTEGLQSEEDSAWARFSSTVRARANLAQVLHDVRTDAALTFDWLFLLIVAAFVAAIGLVENSTVILVASMLISPLMGPITAGTLGTAVRDRSLQQLGVLHELLGLFLALVIGFIFGLAVCAVDGRYGIGEWPTYEMMTRCEIRSLWVGVLVAIPSGAGVALSVLGRTPPLWWESPSQRRCCRLLSMLDFILASLKRLKTTPSGQKSECRNICWCLAGTWSLKELDIAGIDYELTTPFSGLLWAMAIVQLIFADDQAHFTGVVTTSYYSSDQPTELAVLGTVSLCLTLVNIACIFVAGVAVYKNISNNVLSSCLPFGLPKIYFSLFQFLPLSSIITPSLALQSFYGTLSLDVRKAKSLPIFKNLVKAHFLTLPS</sequence>
<dbReference type="EMBL" id="CM046108">
    <property type="protein sequence ID" value="KAI8426122.1"/>
    <property type="molecule type" value="Genomic_DNA"/>
</dbReference>
<evidence type="ECO:0000313" key="1">
    <source>
        <dbReference type="EMBL" id="KAI8426122.1"/>
    </source>
</evidence>
<keyword evidence="2" id="KW-1185">Reference proteome</keyword>
<name>A0ACC0JPZ9_CHOFU</name>
<comment type="caution">
    <text evidence="1">The sequence shown here is derived from an EMBL/GenBank/DDBJ whole genome shotgun (WGS) entry which is preliminary data.</text>
</comment>